<dbReference type="Gene3D" id="3.40.30.10">
    <property type="entry name" value="Glutaredoxin"/>
    <property type="match status" value="1"/>
</dbReference>
<dbReference type="PROSITE" id="PS51352">
    <property type="entry name" value="THIOREDOXIN_2"/>
    <property type="match status" value="1"/>
</dbReference>
<name>X1KWX4_9ZZZZ</name>
<dbReference type="InterPro" id="IPR000866">
    <property type="entry name" value="AhpC/TSA"/>
</dbReference>
<dbReference type="Pfam" id="PF00578">
    <property type="entry name" value="AhpC-TSA"/>
    <property type="match status" value="1"/>
</dbReference>
<dbReference type="InterPro" id="IPR036249">
    <property type="entry name" value="Thioredoxin-like_sf"/>
</dbReference>
<dbReference type="PANTHER" id="PTHR42852">
    <property type="entry name" value="THIOL:DISULFIDE INTERCHANGE PROTEIN DSBE"/>
    <property type="match status" value="1"/>
</dbReference>
<dbReference type="InterPro" id="IPR050553">
    <property type="entry name" value="Thioredoxin_ResA/DsbE_sf"/>
</dbReference>
<sequence>MKQVAAVFVVSIVALAAIVIYFQGGGTVEGNAPNFTLTDTDGNSFSLSDFRGKVVILDLMATWCGPCEEEIPHLKEVQQHYGDDVIILSISVAGSGDTNQGLATFKQEQGCTWRFAIDIDDVATKYDVMTIPKLVIIDKNKNIRFIHVGPTSSSTLIGEINGLF</sequence>
<evidence type="ECO:0000313" key="2">
    <source>
        <dbReference type="EMBL" id="GAH98145.1"/>
    </source>
</evidence>
<feature type="domain" description="Thioredoxin" evidence="1">
    <location>
        <begin position="26"/>
        <end position="164"/>
    </location>
</feature>
<accession>X1KWX4</accession>
<evidence type="ECO:0000259" key="1">
    <source>
        <dbReference type="PROSITE" id="PS51352"/>
    </source>
</evidence>
<organism evidence="2">
    <name type="scientific">marine sediment metagenome</name>
    <dbReference type="NCBI Taxonomy" id="412755"/>
    <lineage>
        <taxon>unclassified sequences</taxon>
        <taxon>metagenomes</taxon>
        <taxon>ecological metagenomes</taxon>
    </lineage>
</organism>
<dbReference type="EMBL" id="BARV01000418">
    <property type="protein sequence ID" value="GAH98145.1"/>
    <property type="molecule type" value="Genomic_DNA"/>
</dbReference>
<reference evidence="2" key="1">
    <citation type="journal article" date="2014" name="Front. Microbiol.">
        <title>High frequency of phylogenetically diverse reductive dehalogenase-homologous genes in deep subseafloor sedimentary metagenomes.</title>
        <authorList>
            <person name="Kawai M."/>
            <person name="Futagami T."/>
            <person name="Toyoda A."/>
            <person name="Takaki Y."/>
            <person name="Nishi S."/>
            <person name="Hori S."/>
            <person name="Arai W."/>
            <person name="Tsubouchi T."/>
            <person name="Morono Y."/>
            <person name="Uchiyama I."/>
            <person name="Ito T."/>
            <person name="Fujiyama A."/>
            <person name="Inagaki F."/>
            <person name="Takami H."/>
        </authorList>
    </citation>
    <scope>NUCLEOTIDE SEQUENCE</scope>
    <source>
        <strain evidence="2">Expedition CK06-06</strain>
    </source>
</reference>
<dbReference type="CDD" id="cd02966">
    <property type="entry name" value="TlpA_like_family"/>
    <property type="match status" value="1"/>
</dbReference>
<protein>
    <recommendedName>
        <fullName evidence="1">Thioredoxin domain-containing protein</fullName>
    </recommendedName>
</protein>
<gene>
    <name evidence="2" type="ORF">S06H3_01623</name>
</gene>
<proteinExistence type="predicted"/>
<dbReference type="PANTHER" id="PTHR42852:SF13">
    <property type="entry name" value="PROTEIN DIPZ"/>
    <property type="match status" value="1"/>
</dbReference>
<dbReference type="InterPro" id="IPR013766">
    <property type="entry name" value="Thioredoxin_domain"/>
</dbReference>
<dbReference type="GO" id="GO:0016491">
    <property type="term" value="F:oxidoreductase activity"/>
    <property type="evidence" value="ECO:0007669"/>
    <property type="project" value="InterPro"/>
</dbReference>
<dbReference type="SUPFAM" id="SSF52833">
    <property type="entry name" value="Thioredoxin-like"/>
    <property type="match status" value="1"/>
</dbReference>
<dbReference type="GO" id="GO:0016209">
    <property type="term" value="F:antioxidant activity"/>
    <property type="evidence" value="ECO:0007669"/>
    <property type="project" value="InterPro"/>
</dbReference>
<comment type="caution">
    <text evidence="2">The sequence shown here is derived from an EMBL/GenBank/DDBJ whole genome shotgun (WGS) entry which is preliminary data.</text>
</comment>
<dbReference type="AlphaFoldDB" id="X1KWX4"/>